<keyword evidence="1 8" id="KW-1003">Cell membrane</keyword>
<dbReference type="AlphaFoldDB" id="A0A6C1FH40"/>
<feature type="topological domain" description="Cytoplasmic" evidence="8">
    <location>
        <begin position="1"/>
        <end position="3"/>
    </location>
</feature>
<dbReference type="EMBL" id="CP047588">
    <property type="protein sequence ID" value="QIE02112.1"/>
    <property type="molecule type" value="Genomic_DNA"/>
</dbReference>
<dbReference type="GO" id="GO:0043093">
    <property type="term" value="P:FtsZ-dependent cytokinesis"/>
    <property type="evidence" value="ECO:0007669"/>
    <property type="project" value="UniProtKB-UniRule"/>
</dbReference>
<dbReference type="GO" id="GO:0032153">
    <property type="term" value="C:cell division site"/>
    <property type="evidence" value="ECO:0007669"/>
    <property type="project" value="UniProtKB-UniRule"/>
</dbReference>
<evidence type="ECO:0000256" key="6">
    <source>
        <dbReference type="ARBA" id="ARBA00023136"/>
    </source>
</evidence>
<organism evidence="9 10">
    <name type="scientific">Buchnera aphidicola subsp. Uroleucon sonchi</name>
    <dbReference type="NCBI Taxonomy" id="118118"/>
    <lineage>
        <taxon>Bacteria</taxon>
        <taxon>Pseudomonadati</taxon>
        <taxon>Pseudomonadota</taxon>
        <taxon>Gammaproteobacteria</taxon>
        <taxon>Enterobacterales</taxon>
        <taxon>Erwiniaceae</taxon>
        <taxon>Buchnera</taxon>
    </lineage>
</organism>
<evidence type="ECO:0000256" key="7">
    <source>
        <dbReference type="ARBA" id="ARBA00023306"/>
    </source>
</evidence>
<dbReference type="InterPro" id="IPR007060">
    <property type="entry name" value="FtsL/DivIC"/>
</dbReference>
<sequence length="68" mass="8051">MNILKIFLLLALCWLQYSLWLGKNGLIDYIKIYHKVIIEKKNNENLDTRNKQLMLDIDSLNKTIDATK</sequence>
<keyword evidence="7 8" id="KW-0131">Cell cycle</keyword>
<accession>A0A6C1FH40</accession>
<evidence type="ECO:0000256" key="8">
    <source>
        <dbReference type="HAMAP-Rule" id="MF_00599"/>
    </source>
</evidence>
<evidence type="ECO:0000313" key="10">
    <source>
        <dbReference type="Proteomes" id="UP000502958"/>
    </source>
</evidence>
<dbReference type="GO" id="GO:0005886">
    <property type="term" value="C:plasma membrane"/>
    <property type="evidence" value="ECO:0007669"/>
    <property type="project" value="UniProtKB-SubCell"/>
</dbReference>
<evidence type="ECO:0000256" key="5">
    <source>
        <dbReference type="ARBA" id="ARBA00023054"/>
    </source>
</evidence>
<feature type="topological domain" description="Extracellular" evidence="8">
    <location>
        <begin position="22"/>
        <end position="68"/>
    </location>
</feature>
<keyword evidence="2 8" id="KW-0132">Cell division</keyword>
<evidence type="ECO:0000256" key="4">
    <source>
        <dbReference type="ARBA" id="ARBA00022989"/>
    </source>
</evidence>
<keyword evidence="5" id="KW-0175">Coiled coil</keyword>
<dbReference type="Proteomes" id="UP000502958">
    <property type="component" value="Chromosome"/>
</dbReference>
<name>A0A6C1FH40_BUCUN</name>
<gene>
    <name evidence="8" type="primary">ftsB</name>
    <name evidence="9" type="ORF">GUU85_01970</name>
</gene>
<dbReference type="PANTHER" id="PTHR37485">
    <property type="entry name" value="CELL DIVISION PROTEIN FTSB"/>
    <property type="match status" value="1"/>
</dbReference>
<reference evidence="9 10" key="1">
    <citation type="submission" date="2020-01" db="EMBL/GenBank/DDBJ databases">
        <title>Complete genome of Buchnera aphidicola isolated from Chaitophorus populeti.</title>
        <authorList>
            <person name="Park J."/>
            <person name="Xi H."/>
        </authorList>
    </citation>
    <scope>NUCLEOTIDE SEQUENCE [LARGE SCALE GENOMIC DNA]</scope>
    <source>
        <strain evidence="9 10">UsonBac</strain>
    </source>
</reference>
<evidence type="ECO:0000256" key="1">
    <source>
        <dbReference type="ARBA" id="ARBA00022475"/>
    </source>
</evidence>
<keyword evidence="6 8" id="KW-0472">Membrane</keyword>
<evidence type="ECO:0000256" key="3">
    <source>
        <dbReference type="ARBA" id="ARBA00022692"/>
    </source>
</evidence>
<comment type="subcellular location">
    <subcellularLocation>
        <location evidence="8">Cell membrane</location>
        <topology evidence="8">Single-pass type II membrane protein</topology>
    </subcellularLocation>
    <text evidence="8">Localizes to the division septum.</text>
</comment>
<evidence type="ECO:0000313" key="9">
    <source>
        <dbReference type="EMBL" id="QIE02112.1"/>
    </source>
</evidence>
<dbReference type="Pfam" id="PF04977">
    <property type="entry name" value="DivIC"/>
    <property type="match status" value="1"/>
</dbReference>
<comment type="function">
    <text evidence="8">Essential cell division protein. May link together the upstream cell division proteins, which are predominantly cytoplasmic, with the downstream cell division proteins, which are predominantly extracellular.</text>
</comment>
<comment type="similarity">
    <text evidence="8">Belongs to the FtsB family.</text>
</comment>
<dbReference type="InterPro" id="IPR023081">
    <property type="entry name" value="Cell_div_FtsB"/>
</dbReference>
<dbReference type="PANTHER" id="PTHR37485:SF1">
    <property type="entry name" value="CELL DIVISION PROTEIN FTSB"/>
    <property type="match status" value="1"/>
</dbReference>
<evidence type="ECO:0000256" key="2">
    <source>
        <dbReference type="ARBA" id="ARBA00022618"/>
    </source>
</evidence>
<proteinExistence type="inferred from homology"/>
<protein>
    <recommendedName>
        <fullName evidence="8">Cell division protein FtsB</fullName>
    </recommendedName>
</protein>
<dbReference type="RefSeq" id="WP_163119444.1">
    <property type="nucleotide sequence ID" value="NZ_CP047588.1"/>
</dbReference>
<dbReference type="HAMAP" id="MF_00599">
    <property type="entry name" value="FtsB"/>
    <property type="match status" value="1"/>
</dbReference>
<keyword evidence="3 8" id="KW-0812">Transmembrane</keyword>
<keyword evidence="4 8" id="KW-1133">Transmembrane helix</keyword>
<dbReference type="GO" id="GO:0030428">
    <property type="term" value="C:cell septum"/>
    <property type="evidence" value="ECO:0007669"/>
    <property type="project" value="TreeGrafter"/>
</dbReference>